<dbReference type="GO" id="GO:0007030">
    <property type="term" value="P:Golgi organization"/>
    <property type="evidence" value="ECO:0007669"/>
    <property type="project" value="TreeGrafter"/>
</dbReference>
<evidence type="ECO:0000313" key="3">
    <source>
        <dbReference type="Proteomes" id="UP000823749"/>
    </source>
</evidence>
<gene>
    <name evidence="2" type="ORF">RHGRI_020177</name>
</gene>
<dbReference type="PANTHER" id="PTHR13402:SF6">
    <property type="entry name" value="SECRETORY 16, ISOFORM I"/>
    <property type="match status" value="1"/>
</dbReference>
<dbReference type="GO" id="GO:0070971">
    <property type="term" value="C:endoplasmic reticulum exit site"/>
    <property type="evidence" value="ECO:0007669"/>
    <property type="project" value="TreeGrafter"/>
</dbReference>
<dbReference type="Proteomes" id="UP000823749">
    <property type="component" value="Chromosome 7"/>
</dbReference>
<feature type="compositionally biased region" description="Polar residues" evidence="1">
    <location>
        <begin position="139"/>
        <end position="157"/>
    </location>
</feature>
<reference evidence="2" key="1">
    <citation type="submission" date="2020-08" db="EMBL/GenBank/DDBJ databases">
        <title>Plant Genome Project.</title>
        <authorList>
            <person name="Zhang R.-G."/>
        </authorList>
    </citation>
    <scope>NUCLEOTIDE SEQUENCE</scope>
    <source>
        <strain evidence="2">WSP0</strain>
        <tissue evidence="2">Leaf</tissue>
    </source>
</reference>
<feature type="region of interest" description="Disordered" evidence="1">
    <location>
        <begin position="106"/>
        <end position="263"/>
    </location>
</feature>
<feature type="compositionally biased region" description="Polar residues" evidence="1">
    <location>
        <begin position="224"/>
        <end position="263"/>
    </location>
</feature>
<feature type="compositionally biased region" description="Low complexity" evidence="1">
    <location>
        <begin position="214"/>
        <end position="223"/>
    </location>
</feature>
<dbReference type="PANTHER" id="PTHR13402">
    <property type="entry name" value="RGPR-RELATED"/>
    <property type="match status" value="1"/>
</dbReference>
<protein>
    <submittedName>
        <fullName evidence="2">Uncharacterized protein</fullName>
    </submittedName>
</protein>
<dbReference type="EMBL" id="JACTNZ010000007">
    <property type="protein sequence ID" value="KAG5539870.1"/>
    <property type="molecule type" value="Genomic_DNA"/>
</dbReference>
<feature type="region of interest" description="Disordered" evidence="1">
    <location>
        <begin position="317"/>
        <end position="349"/>
    </location>
</feature>
<comment type="caution">
    <text evidence="2">The sequence shown here is derived from an EMBL/GenBank/DDBJ whole genome shotgun (WGS) entry which is preliminary data.</text>
</comment>
<dbReference type="GO" id="GO:0012507">
    <property type="term" value="C:ER to Golgi transport vesicle membrane"/>
    <property type="evidence" value="ECO:0007669"/>
    <property type="project" value="TreeGrafter"/>
</dbReference>
<evidence type="ECO:0000256" key="1">
    <source>
        <dbReference type="SAM" id="MobiDB-lite"/>
    </source>
</evidence>
<organism evidence="2 3">
    <name type="scientific">Rhododendron griersonianum</name>
    <dbReference type="NCBI Taxonomy" id="479676"/>
    <lineage>
        <taxon>Eukaryota</taxon>
        <taxon>Viridiplantae</taxon>
        <taxon>Streptophyta</taxon>
        <taxon>Embryophyta</taxon>
        <taxon>Tracheophyta</taxon>
        <taxon>Spermatophyta</taxon>
        <taxon>Magnoliopsida</taxon>
        <taxon>eudicotyledons</taxon>
        <taxon>Gunneridae</taxon>
        <taxon>Pentapetalae</taxon>
        <taxon>asterids</taxon>
        <taxon>Ericales</taxon>
        <taxon>Ericaceae</taxon>
        <taxon>Ericoideae</taxon>
        <taxon>Rhodoreae</taxon>
        <taxon>Rhododendron</taxon>
    </lineage>
</organism>
<keyword evidence="3" id="KW-1185">Reference proteome</keyword>
<sequence>MYNQVHSSTEASSSSAQGKASASRFGRFSFGAQLLQKTVGLVLKPRQDRQVVSSLYYFQFKNLSLGFPIHLFLLLVFLVKAKLGEQNRFYYDEKLKRWVEEGAEAPAEDAALPPPPTIPEFHNGMSDSNFRSASKADGPSNNGNLEYKSTSPLQHSSGIPPIPSASNQFSARGRTGVRSRYVDTFNKGGGNPTNLFQSPSVPSVRPASGANPKFFVPSPVSSSEQTLDTTDNVQETTATNESSSIPAANNAFHSPPTSTTMQRFPSMDNILNNRTVTNGSVSLLSHSRRTASWSGGLNNGYIPPQKTEVKPLGEVLGMQPSSYVPSDPSLAHLPRNGGSFGDDLHEVEL</sequence>
<evidence type="ECO:0000313" key="2">
    <source>
        <dbReference type="EMBL" id="KAG5539870.1"/>
    </source>
</evidence>
<accession>A0AAV6JKE2</accession>
<name>A0AAV6JKE2_9ERIC</name>
<feature type="compositionally biased region" description="Polar residues" evidence="1">
    <location>
        <begin position="192"/>
        <end position="201"/>
    </location>
</feature>
<dbReference type="GO" id="GO:0070973">
    <property type="term" value="P:protein localization to endoplasmic reticulum exit site"/>
    <property type="evidence" value="ECO:0007669"/>
    <property type="project" value="TreeGrafter"/>
</dbReference>
<proteinExistence type="predicted"/>
<dbReference type="AlphaFoldDB" id="A0AAV6JKE2"/>